<evidence type="ECO:0000313" key="4">
    <source>
        <dbReference type="Proteomes" id="UP000321393"/>
    </source>
</evidence>
<keyword evidence="2" id="KW-0808">Transferase</keyword>
<reference evidence="4 5" key="1">
    <citation type="submission" date="2019-08" db="EMBL/GenBank/DDBJ databases">
        <title>Draft genome sequences of two oriental melons (Cucumis melo L. var makuwa).</title>
        <authorList>
            <person name="Kwon S.-Y."/>
        </authorList>
    </citation>
    <scope>NUCLEOTIDE SEQUENCE [LARGE SCALE GENOMIC DNA]</scope>
    <source>
        <strain evidence="5">cv. Chang Bougi</strain>
        <strain evidence="4">cv. SW 3</strain>
        <tissue evidence="2">Leaf</tissue>
    </source>
</reference>
<evidence type="ECO:0000313" key="2">
    <source>
        <dbReference type="EMBL" id="KAA0060404.1"/>
    </source>
</evidence>
<name>A0A5A7UZD4_CUCMM</name>
<keyword evidence="2" id="KW-0548">Nucleotidyltransferase</keyword>
<dbReference type="EMBL" id="SSTE01005668">
    <property type="protein sequence ID" value="KAA0060404.1"/>
    <property type="molecule type" value="Genomic_DNA"/>
</dbReference>
<accession>A0A5A7UZD4</accession>
<dbReference type="Proteomes" id="UP000321947">
    <property type="component" value="Unassembled WGS sequence"/>
</dbReference>
<sequence>MDAMDEEIRAMEKNDTWELTKLPEGQKPIGVMWIYKTKKKANGDAERYKATPVVKGYNQRHAYY</sequence>
<evidence type="ECO:0000259" key="1">
    <source>
        <dbReference type="Pfam" id="PF07727"/>
    </source>
</evidence>
<feature type="domain" description="Reverse transcriptase Ty1/copia-type" evidence="1">
    <location>
        <begin position="14"/>
        <end position="61"/>
    </location>
</feature>
<dbReference type="Proteomes" id="UP000321393">
    <property type="component" value="Unassembled WGS sequence"/>
</dbReference>
<dbReference type="AlphaFoldDB" id="A0A5A7UZD4"/>
<gene>
    <name evidence="3" type="ORF">E5676_scaffold318G001540</name>
    <name evidence="2" type="ORF">E6C27_scaffold22G002160</name>
</gene>
<dbReference type="Pfam" id="PF07727">
    <property type="entry name" value="RVT_2"/>
    <property type="match status" value="1"/>
</dbReference>
<comment type="caution">
    <text evidence="2">The sequence shown here is derived from an EMBL/GenBank/DDBJ whole genome shotgun (WGS) entry which is preliminary data.</text>
</comment>
<dbReference type="OrthoDB" id="1749346at2759"/>
<dbReference type="EMBL" id="SSTD01005234">
    <property type="protein sequence ID" value="TYK22144.1"/>
    <property type="molecule type" value="Genomic_DNA"/>
</dbReference>
<organism evidence="2 4">
    <name type="scientific">Cucumis melo var. makuwa</name>
    <name type="common">Oriental melon</name>
    <dbReference type="NCBI Taxonomy" id="1194695"/>
    <lineage>
        <taxon>Eukaryota</taxon>
        <taxon>Viridiplantae</taxon>
        <taxon>Streptophyta</taxon>
        <taxon>Embryophyta</taxon>
        <taxon>Tracheophyta</taxon>
        <taxon>Spermatophyta</taxon>
        <taxon>Magnoliopsida</taxon>
        <taxon>eudicotyledons</taxon>
        <taxon>Gunneridae</taxon>
        <taxon>Pentapetalae</taxon>
        <taxon>rosids</taxon>
        <taxon>fabids</taxon>
        <taxon>Cucurbitales</taxon>
        <taxon>Cucurbitaceae</taxon>
        <taxon>Benincaseae</taxon>
        <taxon>Cucumis</taxon>
    </lineage>
</organism>
<dbReference type="InterPro" id="IPR013103">
    <property type="entry name" value="RVT_2"/>
</dbReference>
<proteinExistence type="predicted"/>
<protein>
    <submittedName>
        <fullName evidence="2">Reverse transcriptase</fullName>
    </submittedName>
</protein>
<evidence type="ECO:0000313" key="3">
    <source>
        <dbReference type="EMBL" id="TYK22144.1"/>
    </source>
</evidence>
<evidence type="ECO:0000313" key="5">
    <source>
        <dbReference type="Proteomes" id="UP000321947"/>
    </source>
</evidence>
<dbReference type="STRING" id="1194695.A0A5A7UZD4"/>
<dbReference type="GO" id="GO:0003964">
    <property type="term" value="F:RNA-directed DNA polymerase activity"/>
    <property type="evidence" value="ECO:0007669"/>
    <property type="project" value="UniProtKB-KW"/>
</dbReference>
<keyword evidence="2" id="KW-0695">RNA-directed DNA polymerase</keyword>